<dbReference type="AlphaFoldDB" id="G8C2K2"/>
<evidence type="ECO:0000313" key="3">
    <source>
        <dbReference type="EMBL" id="CCE66550.1"/>
    </source>
</evidence>
<dbReference type="InterPro" id="IPR006073">
    <property type="entry name" value="GTP-bd"/>
</dbReference>
<dbReference type="GO" id="GO:0016887">
    <property type="term" value="F:ATP hydrolysis activity"/>
    <property type="evidence" value="ECO:0007669"/>
    <property type="project" value="TreeGrafter"/>
</dbReference>
<dbReference type="PATRIC" id="fig|1116213.3.peg.31"/>
<evidence type="ECO:0000259" key="2">
    <source>
        <dbReference type="Pfam" id="PF06071"/>
    </source>
</evidence>
<dbReference type="PRINTS" id="PR00326">
    <property type="entry name" value="GTP1OBG"/>
</dbReference>
<dbReference type="Pfam" id="PF01926">
    <property type="entry name" value="MMR_HSR1"/>
    <property type="match status" value="1"/>
</dbReference>
<dbReference type="GO" id="GO:0005737">
    <property type="term" value="C:cytoplasm"/>
    <property type="evidence" value="ECO:0007669"/>
    <property type="project" value="TreeGrafter"/>
</dbReference>
<feature type="domain" description="YchF C-terminal" evidence="2">
    <location>
        <begin position="347"/>
        <end position="415"/>
    </location>
</feature>
<dbReference type="Gene3D" id="1.10.150.300">
    <property type="entry name" value="TGS-like domain"/>
    <property type="match status" value="1"/>
</dbReference>
<proteinExistence type="predicted"/>
<dbReference type="RefSeq" id="WP_015511415.1">
    <property type="nucleotide sequence ID" value="NC_021007.1"/>
</dbReference>
<dbReference type="InterPro" id="IPR013029">
    <property type="entry name" value="YchF_C"/>
</dbReference>
<dbReference type="InterPro" id="IPR012675">
    <property type="entry name" value="Beta-grasp_dom_sf"/>
</dbReference>
<dbReference type="SUPFAM" id="SSF81271">
    <property type="entry name" value="TGS-like"/>
    <property type="match status" value="1"/>
</dbReference>
<protein>
    <submittedName>
        <fullName evidence="3">GTP-binding and nucleic acid-binding protein YchF</fullName>
    </submittedName>
</protein>
<dbReference type="HOGENOM" id="CLU_568387_0_0_14"/>
<reference evidence="3" key="2">
    <citation type="submission" date="2011-11" db="EMBL/GenBank/DDBJ databases">
        <authorList>
            <person name="Barker E."/>
        </authorList>
    </citation>
    <scope>NUCLEOTIDE SEQUENCE</scope>
    <source>
        <strain evidence="3">Birmingham 1</strain>
    </source>
</reference>
<accession>G8C2K2</accession>
<sequence length="419" mass="47861">MIYKIGLVGLPNVGKSSLFNLLSSSAKSVAAPFPFSTIQPTKVVINFPDITLNNLYSQLLYWFPNLEYSKLIKKECKFELIDLAGIVPVDGVDSEKKSELGPSFLSYIRGVDLILLVVRTFTNDSVESQLKTFLEEHTELSSYLSYSDTSKVKSESIFELKLVLMTLIHSDLELISKLITKYSKDKLVFEKELNLLLSIKKELEERKYIPIYLLSRYKKSTDWEKQLLDRLSLLTTKKTVVLSNYGSSKESLKKLSELKKWTKNNSLSFSALNIEGEELHNLSNNTEEKESLRNSEYLRDSSILELLKTIVQTLGLNIFYTFKLEDKNKKKYSLSNFSWTLEPTGGEVRAWFFVTSENLARSAARIHNDLSNYFVSSKIVESEKFLKLEKGQNFTNLLSSVSKTYQLRGGEIVQIISSV</sequence>
<evidence type="ECO:0000259" key="1">
    <source>
        <dbReference type="Pfam" id="PF01926"/>
    </source>
</evidence>
<feature type="domain" description="G" evidence="1">
    <location>
        <begin position="4"/>
        <end position="136"/>
    </location>
</feature>
<dbReference type="OrthoDB" id="9807318at2"/>
<dbReference type="Pfam" id="PF06071">
    <property type="entry name" value="YchF-GTPase_C"/>
    <property type="match status" value="1"/>
</dbReference>
<dbReference type="InterPro" id="IPR027417">
    <property type="entry name" value="P-loop_NTPase"/>
</dbReference>
<dbReference type="InterPro" id="IPR023192">
    <property type="entry name" value="TGS-like_dom_sf"/>
</dbReference>
<dbReference type="PANTHER" id="PTHR23305">
    <property type="entry name" value="OBG GTPASE FAMILY"/>
    <property type="match status" value="1"/>
</dbReference>
<dbReference type="Gene3D" id="3.40.50.300">
    <property type="entry name" value="P-loop containing nucleotide triphosphate hydrolases"/>
    <property type="match status" value="1"/>
</dbReference>
<dbReference type="KEGG" id="mhb:MHM_00320"/>
<dbReference type="SUPFAM" id="SSF52540">
    <property type="entry name" value="P-loop containing nucleoside triphosphate hydrolases"/>
    <property type="match status" value="1"/>
</dbReference>
<reference evidence="3" key="1">
    <citation type="submission" date="2011-11" db="EMBL/GenBank/DDBJ databases">
        <title>Complete genome sequence of Candidatus Mycoplasma haemominutum.</title>
        <authorList>
            <person name="Barker E.N."/>
            <person name="Darby A.C."/>
            <person name="Helps C.R."/>
            <person name="Peters I.R."/>
            <person name="Hughes M.A."/>
            <person name="Radford A.D."/>
            <person name="Novacco M."/>
            <person name="Boretti F."/>
            <person name="Hofmann-Lehmann R."/>
            <person name="Tasker S."/>
        </authorList>
    </citation>
    <scope>NUCLEOTIDE SEQUENCE</scope>
    <source>
        <strain evidence="3">Birmingham 1</strain>
    </source>
</reference>
<dbReference type="GO" id="GO:0005525">
    <property type="term" value="F:GTP binding"/>
    <property type="evidence" value="ECO:0007669"/>
    <property type="project" value="InterPro"/>
</dbReference>
<dbReference type="EMBL" id="HE613254">
    <property type="protein sequence ID" value="CCE66550.1"/>
    <property type="molecule type" value="Genomic_DNA"/>
</dbReference>
<name>G8C2K2_9MOLU</name>
<gene>
    <name evidence="3" type="primary">ychF</name>
    <name evidence="3" type="ORF">MHM_00320</name>
</gene>
<organism evidence="3">
    <name type="scientific">Candidatus Mycoplasma haematominutum 'Birmingham 1'</name>
    <dbReference type="NCBI Taxonomy" id="1116213"/>
    <lineage>
        <taxon>Bacteria</taxon>
        <taxon>Bacillati</taxon>
        <taxon>Mycoplasmatota</taxon>
        <taxon>Mollicutes</taxon>
        <taxon>Mycoplasmataceae</taxon>
        <taxon>Mycoplasma</taxon>
    </lineage>
</organism>
<dbReference type="InterPro" id="IPR012676">
    <property type="entry name" value="TGS-like"/>
</dbReference>
<dbReference type="Gene3D" id="3.10.20.30">
    <property type="match status" value="1"/>
</dbReference>
<dbReference type="PANTHER" id="PTHR23305:SF18">
    <property type="entry name" value="OBG-TYPE G DOMAIN-CONTAINING PROTEIN"/>
    <property type="match status" value="1"/>
</dbReference>